<organism evidence="16 17">
    <name type="scientific">Boothiomyces macroporosus</name>
    <dbReference type="NCBI Taxonomy" id="261099"/>
    <lineage>
        <taxon>Eukaryota</taxon>
        <taxon>Fungi</taxon>
        <taxon>Fungi incertae sedis</taxon>
        <taxon>Chytridiomycota</taxon>
        <taxon>Chytridiomycota incertae sedis</taxon>
        <taxon>Chytridiomycetes</taxon>
        <taxon>Rhizophydiales</taxon>
        <taxon>Terramycetaceae</taxon>
        <taxon>Boothiomyces</taxon>
    </lineage>
</organism>
<dbReference type="SUPFAM" id="SSF54637">
    <property type="entry name" value="Thioesterase/thiol ester dehydrase-isomerase"/>
    <property type="match status" value="1"/>
</dbReference>
<keyword evidence="2" id="KW-0597">Phosphoprotein</keyword>
<dbReference type="InterPro" id="IPR014043">
    <property type="entry name" value="Acyl_transferase_dom"/>
</dbReference>
<dbReference type="Pfam" id="PF00698">
    <property type="entry name" value="Acyl_transf_1"/>
    <property type="match status" value="1"/>
</dbReference>
<dbReference type="GO" id="GO:0016787">
    <property type="term" value="F:hydrolase activity"/>
    <property type="evidence" value="ECO:0007669"/>
    <property type="project" value="UniProtKB-KW"/>
</dbReference>
<dbReference type="Gene3D" id="6.10.60.10">
    <property type="match status" value="1"/>
</dbReference>
<comment type="subunit">
    <text evidence="11">[Alpha(6)beta(6)] hexamers of two multifunctional subunits (alpha and beta).</text>
</comment>
<dbReference type="PROSITE" id="PS52004">
    <property type="entry name" value="KS3_2"/>
    <property type="match status" value="1"/>
</dbReference>
<dbReference type="InterPro" id="IPR003965">
    <property type="entry name" value="Fatty_acid_synthase"/>
</dbReference>
<comment type="catalytic activity">
    <reaction evidence="14">
        <text>a fatty acyl-[ACP] + malonyl-[ACP] + H(+) = a 3-oxoacyl-[ACP] + holo-[ACP] + CO2</text>
        <dbReference type="Rhea" id="RHEA:22836"/>
        <dbReference type="Rhea" id="RHEA-COMP:9623"/>
        <dbReference type="Rhea" id="RHEA-COMP:9685"/>
        <dbReference type="Rhea" id="RHEA-COMP:9916"/>
        <dbReference type="Rhea" id="RHEA-COMP:14125"/>
        <dbReference type="ChEBI" id="CHEBI:15378"/>
        <dbReference type="ChEBI" id="CHEBI:16526"/>
        <dbReference type="ChEBI" id="CHEBI:64479"/>
        <dbReference type="ChEBI" id="CHEBI:78449"/>
        <dbReference type="ChEBI" id="CHEBI:78776"/>
        <dbReference type="ChEBI" id="CHEBI:138651"/>
        <dbReference type="EC" id="2.3.1.41"/>
    </reaction>
</comment>
<dbReference type="Gene3D" id="1.20.930.70">
    <property type="match status" value="1"/>
</dbReference>
<dbReference type="Gene3D" id="6.10.250.1930">
    <property type="match status" value="1"/>
</dbReference>
<evidence type="ECO:0000313" key="16">
    <source>
        <dbReference type="EMBL" id="KAJ3255887.1"/>
    </source>
</evidence>
<dbReference type="Pfam" id="PF13452">
    <property type="entry name" value="FAS1_DH_region"/>
    <property type="match status" value="1"/>
</dbReference>
<dbReference type="CDD" id="cd00828">
    <property type="entry name" value="elong_cond_enzymes"/>
    <property type="match status" value="1"/>
</dbReference>
<dbReference type="InterPro" id="IPR014031">
    <property type="entry name" value="Ketoacyl_synth_C"/>
</dbReference>
<dbReference type="FunFam" id="3.20.20.70:FF:000078">
    <property type="entry name" value="Fatty acid synthase beta subunit dehydratase"/>
    <property type="match status" value="1"/>
</dbReference>
<keyword evidence="5" id="KW-0378">Hydrolase</keyword>
<proteinExistence type="predicted"/>
<dbReference type="CDD" id="cd08950">
    <property type="entry name" value="KR_fFAS_SDR_c_like"/>
    <property type="match status" value="1"/>
</dbReference>
<dbReference type="InterPro" id="IPR013565">
    <property type="entry name" value="Fas1/AflB-like_central"/>
</dbReference>
<dbReference type="CDD" id="cd03447">
    <property type="entry name" value="FAS_MaoC"/>
    <property type="match status" value="1"/>
</dbReference>
<evidence type="ECO:0000313" key="17">
    <source>
        <dbReference type="Proteomes" id="UP001210925"/>
    </source>
</evidence>
<evidence type="ECO:0000256" key="9">
    <source>
        <dbReference type="ARBA" id="ARBA00023239"/>
    </source>
</evidence>
<dbReference type="GO" id="GO:0004316">
    <property type="term" value="F:3-oxoacyl-[acyl-carrier-protein] reductase (NADPH) activity"/>
    <property type="evidence" value="ECO:0007669"/>
    <property type="project" value="UniProtKB-EC"/>
</dbReference>
<keyword evidence="7" id="KW-0521">NADP</keyword>
<dbReference type="GO" id="GO:0004312">
    <property type="term" value="F:fatty acid synthase activity"/>
    <property type="evidence" value="ECO:0007669"/>
    <property type="project" value="InterPro"/>
</dbReference>
<evidence type="ECO:0000256" key="4">
    <source>
        <dbReference type="ARBA" id="ARBA00022723"/>
    </source>
</evidence>
<dbReference type="InterPro" id="IPR040883">
    <property type="entry name" value="FAS_meander"/>
</dbReference>
<keyword evidence="1" id="KW-0596">Phosphopantetheine</keyword>
<evidence type="ECO:0000256" key="12">
    <source>
        <dbReference type="ARBA" id="ARBA00048237"/>
    </source>
</evidence>
<evidence type="ECO:0000256" key="8">
    <source>
        <dbReference type="ARBA" id="ARBA00023002"/>
    </source>
</evidence>
<dbReference type="Pfam" id="PF17951">
    <property type="entry name" value="FAS_meander"/>
    <property type="match status" value="1"/>
</dbReference>
<dbReference type="PANTHER" id="PTHR10982:SF21">
    <property type="entry name" value="FATTY ACID SYNTHASE SUBUNIT BETA"/>
    <property type="match status" value="1"/>
</dbReference>
<dbReference type="GO" id="GO:0000287">
    <property type="term" value="F:magnesium ion binding"/>
    <property type="evidence" value="ECO:0007669"/>
    <property type="project" value="InterPro"/>
</dbReference>
<dbReference type="Gene3D" id="3.40.366.10">
    <property type="entry name" value="Malonyl-Coenzyme A Acyl Carrier Protein, domain 2"/>
    <property type="match status" value="3"/>
</dbReference>
<dbReference type="InterPro" id="IPR047224">
    <property type="entry name" value="FAS_alpha_su_C"/>
</dbReference>
<dbReference type="InterPro" id="IPR001227">
    <property type="entry name" value="Ac_transferase_dom_sf"/>
</dbReference>
<evidence type="ECO:0000256" key="2">
    <source>
        <dbReference type="ARBA" id="ARBA00022553"/>
    </source>
</evidence>
<dbReference type="Gene3D" id="3.40.47.10">
    <property type="match status" value="1"/>
</dbReference>
<dbReference type="SUPFAM" id="SSF53901">
    <property type="entry name" value="Thiolase-like"/>
    <property type="match status" value="2"/>
</dbReference>
<dbReference type="InterPro" id="IPR032088">
    <property type="entry name" value="SAT"/>
</dbReference>
<dbReference type="InterPro" id="IPR014030">
    <property type="entry name" value="Ketoacyl_synth_N"/>
</dbReference>
<dbReference type="InterPro" id="IPR040899">
    <property type="entry name" value="Fas_alpha_ACP"/>
</dbReference>
<name>A0AAD5UHI7_9FUNG</name>
<dbReference type="PROSITE" id="PS00606">
    <property type="entry name" value="KS3_1"/>
    <property type="match status" value="1"/>
</dbReference>
<dbReference type="Gene3D" id="3.30.70.2490">
    <property type="match status" value="1"/>
</dbReference>
<sequence>MFVIRNSQVNFTLEINEQDWFTATLVRDEFQFETDSKLELMFEFCRMLVEKNLLLKPIYHCIEKELNGQDIHLIDDRFLFIYYSLLLKLGLKPSTSALFKSNQKIYGLFGGQGPNEEYLQELQFMYESYPFLSKMFDIVEKLYNIREWFKDLPIEFGASVPVSLPLIGFTQLCQYLVSCNVLGYSIAEFRSKFKGTTGHSQGLVSSLVVSLSTDLDSFYENTEKALMLLHYIGKYAQESFPKLAIEPKIVQDCEEYGVPSAMLSINGLEESILNKQIEKTNKFLASPIGISLYNGQNKFVVTGHPKALYGLIQALRQIKAPNGLDQSKIPYSSRKPVFTMRFLPVSVPFHSEYLSGCTDKVMQHFPRQLFENKLAIPVYNTEDGSDLREYKGDLARLVCDLIFTRPIHWQKATDFDATHLIDFGPGGLIAPLTARNFEGRGVVGITLGKNYELYDKFSFKKLESWESYTPRLVESNGTVYIDTALTRLTGKPPIWCCGMTPSTVSGDFVAAVTNSGYSIELAGGGHYNPKMLREKVDYIKSKIQPGEGIILNSLYINQRQWGFQYPLWCQMRKEGLPIEGLTVAAGIPSLNVANEIIQNLVDAGIKYVSFKPGSVEGIRQVVSIGNANPTFPIILQWTGGRAGGHHSYEDFHAPLLATYASIRSAKNVVLVVGSGFGGSVDTFPYLSGEWSLKYGYALMPCDGVLFGSRLMVAKECKTSLAAKQAVVDATGVEDEKWEGTYTKETGGILTVKSELGEPIHKIATRGVKLWKEFDDKVFSLPKEKRVVWLNENKRYVIDRLNKDFQKPWFALKKDGTVPSDVAAMTYEEVALRMAQLMFVKHQKRWIHRSHRDLVGDFLIRIEERFSSNDSSSLILAKFHELDTEPFEFLEVFFEQYPQATIQPLTSEDSEFFLALCTRPGSKPVPFVGTIGADFEVWFKKDSLWQSEDLDAVVDQDVGRVCILQGPVAVRHSKVVDEPVKELLDNINLGLIEQFEKKNSQKQVVPSIGGVAPQAICSVEQRRSKATTTAVDGIKQLSFATLPETSFWLNYIAENAPTWLSTFVLSPFIVQGHNYIENPVRRLLKPREGQSISISATSLKTNDNVVCITFQDKCITLQLNEKTVPLLLKFSYKPEMGHAQIHEVMEGRNQRINDFYYKLWFGANLKVPTDLSIHDTYKSESVVEPNSVQEFCKVIRNLSDDYILRDNAPIDFAIVLGWKAIIQALFAKEIDADLLKLVHLSNSFNLLNSNDNLKIGDKISIAAKIASIRINETGKVVKVVGTLSKGTKDIMQVSSEFMFRGKYTDYDQCFDEVVEEPYLLTIKNKKDHDILMSKSWFVWLEELKPLLYDTDLIFRLSSRYEYSDSTTLSKLVCKGDVFIQTSAQGEVCVAKVDQTYTKVKGNAILDFLVRNGTQYSTIKSLPNEYSLTSDVVTLFETNASNKLYADISGDTNPIHVNQYFADYIDLPSTITHGMWTSAATRKYVDLVAAENQTSLVKKYSVTFVGMVNPGDVLRVQIKHIGMRKGAKVLKIETLNQNNDKVLIGTAEVLQPQTAFVFTGQGSQEQGMGMDLYATSEVARKVWDKADEHLQKTYSFSIIDIVKNNPKSKTIHFGGLLGQAIRDRYMAMTYDTVDSEGNINRMSLFPDITLSSMSYTFSSPTGLLFSTQFAQIALVVTEKAAFEDMKEKGLVPEGTSPFAGHSLGEYAALAAVNDFLTINSLCDIVFYRGLTMQRAVERDSQNRSNYAMCAVNPSRVHPTFTEEALKHIVLTISKRISGLCEIVNLNVENQQYVVAGELLALEALGNTLNYLKIQKFDLQKISEMLSMEELQEKLDAIVDECIVRARERQAKEGFLELQRGYATIPLPGIDIPFHSSHIWSGVGPFRTFISKKIDRNQINVDLLINKYIPNLTAKPFSLEKSYVQLIHDCTKSPELSKILQNWTDERWSPASARQELGYIILVELLAYQFASPVRWIETQDCLFKDFGVGRIVELGPSPTLTGMAVRTLKAKYETSDLAQAISRSIYCISKNAKEIYYLYEDQVEEVAQPAVESSHAVAPAAEEVAMKPVAAAPPSVVVEIPDEPVKAIDILTAIIAQKLKKSIKDVPLSKSIKDLVAGKSTLQNELLGDIQAEFTSAPEKGEEMPLEELGAALGVGHSGTLGKHSSSLVSRLINQKFPGGFPLSNAKSHLAKAWGLGAGRIETILIRSITVEPAARLSSDVEAKAWLDSQAASYAQDAGIQLQQGSASGGSSGGSAAVMNSEEFDKYKQSHDSFVEQHVELYMRYLGKNVRQGHNLLDKEKVRSEGLQSQLDLINKEHGDSYINGIKPVFSLLKARHFDSSWNWVRQDALQMWYDMIFNRLTVVDREITAKCIAIINRADENILNYIRYRINSVALQRGDSYKHAKDLALQLLENCEAAISCPPKCKDVTFPTAPCTIITEKGEIKYSEVNRENVRKLEAYVKEMAEGSKVGLKVDLGKIQNDVAKLYRMVRQQPQMSRDSKNAVKSLYDEVIKSLNAGKIANANATRRSSNTFIGPTVENPTVLSENSLPFLHLKRNLAGEWVYSQQLTSVYLDVLMEIATSGSSFENTNALLTGCGKGSIGVEVLKGLLSGGCRVVVTTSSYSRKSVEFFQEIFQIYGARGSKLVVVPFNQASKQDVEDLINYVYSPTGLNMDLDYVVPFAAISENGREIDTLDDKSELAHRLMLTNLIRMVGLVKTKKSQLGIHTRPTQVILPLSPNHGTFGGDGLYAESKIGLEPLFNKWKSESWGQYISLVGAVIGWTRGTGLMNATNIVAQGVEKYGVRTFSSKEMGFNLLGLMHPNLASISSVEPLWADLSGGMLLLPDLNDIMVELRKNLMQDAEIKAAIHQNTVLEKNTLYGKVPAEEKIQLRANNTYEFPALQSYEDLQAKMKLTNSEDFSLNGMIDLEKAVVIVGFAEVGPWGSSRTRWEIESKGQFSISGCVELARVMGYVKFFNGRLKDGKQYIGWIDIKTGLPITDSAIKLTYEKEILEHTGIRLIEPELFEGYDPKKKNYLHEVILDHDLEPFETSHEEALQFKLKHENNVDIWPCKEDDNSRWYTKLKKGASLTIPKAIPFDRLVAGQIPTGWDAKRFGIPQDIIDQVDPCTLWSLVSTAEALASAGITDPYELFKYVHVSEVGNALGSGMGGMRSLKGIFRDRFMGVDVQKDILQESFINTTAGWINLLLLSASGPVKIPVGACATALQSLEIGVDTISSGKAKVMVCGGFDDFSEEGSTEFANMKATSNSLTEFAQGRSPSEMSRPTTSSRAGFMEAQGAGVQILMQAKLAIEMGCPIYGVVALTNTAMDKEGRSVPAPGQGILSTAREFNQGLLSPRLDLSYRQRQLAYRRKQIGEWLAHEHQLVEDMAKTLPDKTMVDEFIRSRTEQLKREAERQEAEAMDTWGAGFYKNDTSIAPLRGALAGYGLGIDDVGIVSFHGTSTVANDKNESDVNNKQFAHLGRTKGNGCPVIAQKWLTGHPKGAAAAWMANGLVQSILSGLIPGNRNADNIAPELEKFDYIFYPSKSIQTDGIKAGLLKSFGFGQVGGEALIIHPEYILSSLDKHIYEDYKVKNTSRWQLSYRAMHDAMVYENLIKPKNAPPYTPELESKVLLNPLHRAALDKSGSYSFKDTKHEINQFTSKVIEQNAALSVKGIGIDTEMLNSLSLDNPNFVKRNYTEREIRDCQNKPDPKSSFTGKWCAKEAVVKAISSFASSVGSKIPTTQGAGAPLLDIEIINDEKGVPQVKLEGFAKTVCQQLNIRDVKVSISHSDTYAVAVAACEE</sequence>
<dbReference type="Gene3D" id="3.90.470.20">
    <property type="entry name" value="4'-phosphopantetheinyl transferase domain"/>
    <property type="match status" value="1"/>
</dbReference>
<dbReference type="FunFam" id="3.30.70.3330:FF:000001">
    <property type="entry name" value="Fatty acid synthase subunit beta dehydratase"/>
    <property type="match status" value="1"/>
</dbReference>
<dbReference type="Gene3D" id="3.40.50.720">
    <property type="entry name" value="NAD(P)-binding Rossmann-like Domain"/>
    <property type="match status" value="1"/>
</dbReference>
<dbReference type="InterPro" id="IPR020841">
    <property type="entry name" value="PKS_Beta-ketoAc_synthase_dom"/>
</dbReference>
<dbReference type="GO" id="GO:0004321">
    <property type="term" value="F:fatty-acyl-CoA synthase activity"/>
    <property type="evidence" value="ECO:0007669"/>
    <property type="project" value="UniProtKB-EC"/>
</dbReference>
<reference evidence="16" key="1">
    <citation type="submission" date="2020-05" db="EMBL/GenBank/DDBJ databases">
        <title>Phylogenomic resolution of chytrid fungi.</title>
        <authorList>
            <person name="Stajich J.E."/>
            <person name="Amses K."/>
            <person name="Simmons R."/>
            <person name="Seto K."/>
            <person name="Myers J."/>
            <person name="Bonds A."/>
            <person name="Quandt C.A."/>
            <person name="Barry K."/>
            <person name="Liu P."/>
            <person name="Grigoriev I."/>
            <person name="Longcore J.E."/>
            <person name="James T.Y."/>
        </authorList>
    </citation>
    <scope>NUCLEOTIDE SEQUENCE</scope>
    <source>
        <strain evidence="16">PLAUS21</strain>
    </source>
</reference>
<comment type="caution">
    <text evidence="16">The sequence shown here is derived from an EMBL/GenBank/DDBJ whole genome shotgun (WGS) entry which is preliminary data.</text>
</comment>
<dbReference type="Proteomes" id="UP001210925">
    <property type="component" value="Unassembled WGS sequence"/>
</dbReference>
<dbReference type="SUPFAM" id="SSF56214">
    <property type="entry name" value="4'-phosphopantetheinyl transferase"/>
    <property type="match status" value="1"/>
</dbReference>
<dbReference type="Gene3D" id="3.30.70.3330">
    <property type="match status" value="1"/>
</dbReference>
<dbReference type="InterPro" id="IPR018201">
    <property type="entry name" value="Ketoacyl_synth_AS"/>
</dbReference>
<dbReference type="InterPro" id="IPR041550">
    <property type="entry name" value="FASI_helical"/>
</dbReference>
<dbReference type="Gene3D" id="6.10.140.1410">
    <property type="match status" value="1"/>
</dbReference>
<dbReference type="GO" id="GO:0008897">
    <property type="term" value="F:holo-[acyl-carrier-protein] synthase activity"/>
    <property type="evidence" value="ECO:0007669"/>
    <property type="project" value="InterPro"/>
</dbReference>
<keyword evidence="3" id="KW-0808">Transferase</keyword>
<feature type="domain" description="Ketosynthase family 3 (KS3)" evidence="15">
    <location>
        <begin position="3035"/>
        <end position="3570"/>
    </location>
</feature>
<dbReference type="InterPro" id="IPR008278">
    <property type="entry name" value="4-PPantetheinyl_Trfase_dom"/>
</dbReference>
<keyword evidence="9" id="KW-0456">Lyase</keyword>
<dbReference type="Pfam" id="PF18325">
    <property type="entry name" value="Fas_alpha_ACP"/>
    <property type="match status" value="1"/>
</dbReference>
<evidence type="ECO:0000256" key="13">
    <source>
        <dbReference type="ARBA" id="ARBA00048508"/>
    </source>
</evidence>
<dbReference type="SMART" id="SM00827">
    <property type="entry name" value="PKS_AT"/>
    <property type="match status" value="1"/>
</dbReference>
<evidence type="ECO:0000256" key="14">
    <source>
        <dbReference type="ARBA" id="ARBA00049541"/>
    </source>
</evidence>
<evidence type="ECO:0000256" key="7">
    <source>
        <dbReference type="ARBA" id="ARBA00022857"/>
    </source>
</evidence>
<comment type="catalytic activity">
    <reaction evidence="13">
        <text>a (3R)-hydroxyacyl-[ACP] + NADP(+) = a 3-oxoacyl-[ACP] + NADPH + H(+)</text>
        <dbReference type="Rhea" id="RHEA:17397"/>
        <dbReference type="Rhea" id="RHEA-COMP:9916"/>
        <dbReference type="Rhea" id="RHEA-COMP:9945"/>
        <dbReference type="ChEBI" id="CHEBI:15378"/>
        <dbReference type="ChEBI" id="CHEBI:57783"/>
        <dbReference type="ChEBI" id="CHEBI:58349"/>
        <dbReference type="ChEBI" id="CHEBI:78776"/>
        <dbReference type="ChEBI" id="CHEBI:78827"/>
        <dbReference type="EC" id="1.1.1.100"/>
    </reaction>
</comment>
<keyword evidence="8" id="KW-0560">Oxidoreductase</keyword>
<dbReference type="FunFam" id="3.40.366.10:FF:000003">
    <property type="entry name" value="Fatty acid synthase subunit beta dehydratase"/>
    <property type="match status" value="1"/>
</dbReference>
<dbReference type="Pfam" id="PF00109">
    <property type="entry name" value="ketoacyl-synt"/>
    <property type="match status" value="1"/>
</dbReference>
<dbReference type="Pfam" id="PF01575">
    <property type="entry name" value="MaoC_dehydratas"/>
    <property type="match status" value="1"/>
</dbReference>
<evidence type="ECO:0000256" key="6">
    <source>
        <dbReference type="ARBA" id="ARBA00022842"/>
    </source>
</evidence>
<dbReference type="FunFam" id="3.90.25.70:FF:000001">
    <property type="entry name" value="Fatty acid synthase subunit alpha"/>
    <property type="match status" value="1"/>
</dbReference>
<dbReference type="SUPFAM" id="SSF51735">
    <property type="entry name" value="NAD(P)-binding Rossmann-fold domains"/>
    <property type="match status" value="1"/>
</dbReference>
<dbReference type="SUPFAM" id="SSF52151">
    <property type="entry name" value="FabD/lysophospholipase-like"/>
    <property type="match status" value="2"/>
</dbReference>
<dbReference type="Gene3D" id="3.30.1120.100">
    <property type="match status" value="1"/>
</dbReference>
<keyword evidence="10" id="KW-0511">Multifunctional enzyme</keyword>
<dbReference type="InterPro" id="IPR036291">
    <property type="entry name" value="NAD(P)-bd_dom_sf"/>
</dbReference>
<keyword evidence="17" id="KW-1185">Reference proteome</keyword>
<dbReference type="InterPro" id="IPR013785">
    <property type="entry name" value="Aldolase_TIM"/>
</dbReference>
<dbReference type="Gene3D" id="3.10.129.10">
    <property type="entry name" value="Hotdog Thioesterase"/>
    <property type="match status" value="1"/>
</dbReference>
<dbReference type="GO" id="GO:0004315">
    <property type="term" value="F:3-oxoacyl-[acyl-carrier-protein] synthase activity"/>
    <property type="evidence" value="ECO:0007669"/>
    <property type="project" value="UniProtKB-EC"/>
</dbReference>
<dbReference type="NCBIfam" id="TIGR00556">
    <property type="entry name" value="pantethn_trn"/>
    <property type="match status" value="1"/>
</dbReference>
<dbReference type="Gene3D" id="6.20.240.10">
    <property type="match status" value="1"/>
</dbReference>
<keyword evidence="4" id="KW-0479">Metal-binding</keyword>
<comment type="catalytic activity">
    <reaction evidence="12">
        <text>acetyl-CoA + n malonyl-CoA + 2n NADPH + 4n H(+) = a long-chain-acyl-CoA + n CoA + n CO2 + 2n NADP(+).</text>
        <dbReference type="EC" id="2.3.1.86"/>
    </reaction>
</comment>
<evidence type="ECO:0000256" key="11">
    <source>
        <dbReference type="ARBA" id="ARBA00033756"/>
    </source>
</evidence>
<dbReference type="FunFam" id="1.20.930.70:FF:000001">
    <property type="entry name" value="Fatty acid synthase beta subunit dehydratase"/>
    <property type="match status" value="1"/>
</dbReference>
<dbReference type="Pfam" id="PF08354">
    <property type="entry name" value="Fas1-AflB-like_hel"/>
    <property type="match status" value="1"/>
</dbReference>
<dbReference type="InterPro" id="IPR029069">
    <property type="entry name" value="HotDog_dom_sf"/>
</dbReference>
<dbReference type="PRINTS" id="PR01483">
    <property type="entry name" value="FASYNTHASE"/>
</dbReference>
<dbReference type="InterPro" id="IPR039569">
    <property type="entry name" value="FAS1-like_DH_region"/>
</dbReference>
<dbReference type="Pfam" id="PF02801">
    <property type="entry name" value="Ketoacyl-synt_C"/>
    <property type="match status" value="1"/>
</dbReference>
<dbReference type="Pfam" id="PF01648">
    <property type="entry name" value="ACPS"/>
    <property type="match status" value="1"/>
</dbReference>
<dbReference type="GO" id="GO:0006633">
    <property type="term" value="P:fatty acid biosynthetic process"/>
    <property type="evidence" value="ECO:0007669"/>
    <property type="project" value="InterPro"/>
</dbReference>
<evidence type="ECO:0000256" key="3">
    <source>
        <dbReference type="ARBA" id="ARBA00022679"/>
    </source>
</evidence>
<dbReference type="GO" id="GO:0019171">
    <property type="term" value="F:(3R)-hydroxyacyl-[acyl-carrier-protein] dehydratase activity"/>
    <property type="evidence" value="ECO:0007669"/>
    <property type="project" value="InterPro"/>
</dbReference>
<dbReference type="PANTHER" id="PTHR10982">
    <property type="entry name" value="MALONYL COA-ACYL CARRIER PROTEIN TRANSACYLASE"/>
    <property type="match status" value="1"/>
</dbReference>
<evidence type="ECO:0000256" key="5">
    <source>
        <dbReference type="ARBA" id="ARBA00022801"/>
    </source>
</evidence>
<dbReference type="InterPro" id="IPR016035">
    <property type="entry name" value="Acyl_Trfase/lysoPLipase"/>
</dbReference>
<dbReference type="EMBL" id="JADGKB010000059">
    <property type="protein sequence ID" value="KAJ3255887.1"/>
    <property type="molecule type" value="Genomic_DNA"/>
</dbReference>
<accession>A0AAD5UHI7</accession>
<dbReference type="GO" id="GO:0004318">
    <property type="term" value="F:enoyl-[acyl-carrier-protein] reductase (NADH) activity"/>
    <property type="evidence" value="ECO:0007669"/>
    <property type="project" value="InterPro"/>
</dbReference>
<dbReference type="GO" id="GO:0005835">
    <property type="term" value="C:fatty acid synthase complex"/>
    <property type="evidence" value="ECO:0007669"/>
    <property type="project" value="InterPro"/>
</dbReference>
<protein>
    <submittedName>
        <fullName evidence="16">3-oxoacyl-[acyl-carrier-protein] synthase</fullName>
    </submittedName>
</protein>
<evidence type="ECO:0000256" key="10">
    <source>
        <dbReference type="ARBA" id="ARBA00023268"/>
    </source>
</evidence>
<dbReference type="Pfam" id="PF22235">
    <property type="entry name" value="FAS1_thioest_ins"/>
    <property type="match status" value="1"/>
</dbReference>
<dbReference type="Gene3D" id="3.90.25.70">
    <property type="match status" value="1"/>
</dbReference>
<dbReference type="Pfam" id="PF16073">
    <property type="entry name" value="SAT"/>
    <property type="match status" value="1"/>
</dbReference>
<dbReference type="InterPro" id="IPR002539">
    <property type="entry name" value="MaoC-like_dom"/>
</dbReference>
<evidence type="ECO:0000259" key="15">
    <source>
        <dbReference type="PROSITE" id="PS52004"/>
    </source>
</evidence>
<dbReference type="InterPro" id="IPR016039">
    <property type="entry name" value="Thiolase-like"/>
</dbReference>
<gene>
    <name evidence="16" type="primary">FAS2</name>
    <name evidence="16" type="ORF">HK103_005902</name>
</gene>
<dbReference type="InterPro" id="IPR037143">
    <property type="entry name" value="4-PPantetheinyl_Trfase_dom_sf"/>
</dbReference>
<keyword evidence="6" id="KW-0460">Magnesium</keyword>
<dbReference type="Gene3D" id="6.10.140.1400">
    <property type="match status" value="1"/>
</dbReference>
<dbReference type="SUPFAM" id="SSF51412">
    <property type="entry name" value="Inosine monophosphate dehydrogenase (IMPDH)"/>
    <property type="match status" value="1"/>
</dbReference>
<dbReference type="Gene3D" id="3.20.20.70">
    <property type="entry name" value="Aldolase class I"/>
    <property type="match status" value="1"/>
</dbReference>
<dbReference type="InterPro" id="IPR050830">
    <property type="entry name" value="Fungal_FAS"/>
</dbReference>
<dbReference type="Pfam" id="PF18314">
    <property type="entry name" value="FAS_I_H"/>
    <property type="match status" value="1"/>
</dbReference>
<evidence type="ECO:0000256" key="1">
    <source>
        <dbReference type="ARBA" id="ARBA00022450"/>
    </source>
</evidence>
<dbReference type="InterPro" id="IPR004568">
    <property type="entry name" value="Ppantetheine-prot_Trfase_dom"/>
</dbReference>